<organism evidence="3 4">
    <name type="scientific">Zasmidium cellare</name>
    <name type="common">Wine cellar mold</name>
    <name type="synonym">Racodium cellare</name>
    <dbReference type="NCBI Taxonomy" id="395010"/>
    <lineage>
        <taxon>Eukaryota</taxon>
        <taxon>Fungi</taxon>
        <taxon>Dikarya</taxon>
        <taxon>Ascomycota</taxon>
        <taxon>Pezizomycotina</taxon>
        <taxon>Dothideomycetes</taxon>
        <taxon>Dothideomycetidae</taxon>
        <taxon>Mycosphaerellales</taxon>
        <taxon>Mycosphaerellaceae</taxon>
        <taxon>Zasmidium</taxon>
    </lineage>
</organism>
<comment type="caution">
    <text evidence="3">The sequence shown here is derived from an EMBL/GenBank/DDBJ whole genome shotgun (WGS) entry which is preliminary data.</text>
</comment>
<keyword evidence="4" id="KW-1185">Reference proteome</keyword>
<keyword evidence="2" id="KW-0812">Transmembrane</keyword>
<dbReference type="Proteomes" id="UP001305779">
    <property type="component" value="Unassembled WGS sequence"/>
</dbReference>
<keyword evidence="2" id="KW-1133">Transmembrane helix</keyword>
<evidence type="ECO:0000256" key="2">
    <source>
        <dbReference type="SAM" id="Phobius"/>
    </source>
</evidence>
<evidence type="ECO:0000256" key="1">
    <source>
        <dbReference type="SAM" id="MobiDB-lite"/>
    </source>
</evidence>
<gene>
    <name evidence="3" type="ORF">PRZ48_010101</name>
</gene>
<feature type="transmembrane region" description="Helical" evidence="2">
    <location>
        <begin position="260"/>
        <end position="277"/>
    </location>
</feature>
<reference evidence="3 4" key="1">
    <citation type="journal article" date="2023" name="G3 (Bethesda)">
        <title>A chromosome-level genome assembly of Zasmidium syzygii isolated from banana leaves.</title>
        <authorList>
            <person name="van Westerhoven A.C."/>
            <person name="Mehrabi R."/>
            <person name="Talebi R."/>
            <person name="Steentjes M.B.F."/>
            <person name="Corcolon B."/>
            <person name="Chong P.A."/>
            <person name="Kema G.H.J."/>
            <person name="Seidl M.F."/>
        </authorList>
    </citation>
    <scope>NUCLEOTIDE SEQUENCE [LARGE SCALE GENOMIC DNA]</scope>
    <source>
        <strain evidence="3 4">P124</strain>
    </source>
</reference>
<feature type="compositionally biased region" description="Basic residues" evidence="1">
    <location>
        <begin position="56"/>
        <end position="66"/>
    </location>
</feature>
<feature type="transmembrane region" description="Helical" evidence="2">
    <location>
        <begin position="284"/>
        <end position="304"/>
    </location>
</feature>
<name>A0ABR0EET8_ZASCE</name>
<evidence type="ECO:0000313" key="3">
    <source>
        <dbReference type="EMBL" id="KAK4499583.1"/>
    </source>
</evidence>
<evidence type="ECO:0000313" key="4">
    <source>
        <dbReference type="Proteomes" id="UP001305779"/>
    </source>
</evidence>
<proteinExistence type="predicted"/>
<accession>A0ABR0EET8</accession>
<feature type="region of interest" description="Disordered" evidence="1">
    <location>
        <begin position="42"/>
        <end position="85"/>
    </location>
</feature>
<sequence length="339" mass="38716">MEEGNMADIATASDTRHGVRHLTFMDLPGEIRNNIYKLYSESEGDGSSAHQPQPKPGKKKRKRKGRRDPPRFPSQQKPEYRSAPFRLIGSRPPPFFTPSIIRVNRQIRREYTSLIFRHATLFVDIGSGPQLWDRFVHTIGDDIVKEIAGLEIRNLPREWGFRHYGHITVSVALRNVVKPVTWSREDCRRRFNMHIPISGDLAMQVRAGNKIKRSVRNLQVEDGKRSLSRESLRTVLGYATVEKVHSDVAWLNRATQYCVMALWAVITLPVLMLSLLIRGGPATFVLPVVITVVFGCMIMGFHVLDWAPDGVEFLLECWDAEREKSDEIKYGKESLEGVN</sequence>
<keyword evidence="2" id="KW-0472">Membrane</keyword>
<dbReference type="EMBL" id="JAXOVC010000007">
    <property type="protein sequence ID" value="KAK4499583.1"/>
    <property type="molecule type" value="Genomic_DNA"/>
</dbReference>
<protein>
    <submittedName>
        <fullName evidence="3">Uncharacterized protein</fullName>
    </submittedName>
</protein>